<dbReference type="AlphaFoldDB" id="A0A4V6RDC0"/>
<accession>A0A4V6RDC0</accession>
<sequence length="101" mass="12243">MKLDIVKYLIDWKFIYIVWIVCAWVLTNKPLPNYHDYLFEEYELVWWIIGCIITLITIWHLYKRNWMQATLLFLLFAIPKCLVYIGNTEVVSGLIFKLLKI</sequence>
<keyword evidence="1" id="KW-0812">Transmembrane</keyword>
<comment type="caution">
    <text evidence="2">The sequence shown here is derived from an EMBL/GenBank/DDBJ whole genome shotgun (WGS) entry which is preliminary data.</text>
</comment>
<keyword evidence="1" id="KW-1133">Transmembrane helix</keyword>
<gene>
    <name evidence="2" type="ORF">E5353_17005</name>
</gene>
<dbReference type="RefSeq" id="WP_136000446.1">
    <property type="nucleotide sequence ID" value="NZ_SRYX01000099.1"/>
</dbReference>
<evidence type="ECO:0000256" key="1">
    <source>
        <dbReference type="SAM" id="Phobius"/>
    </source>
</evidence>
<organism evidence="2 3">
    <name type="scientific">Bacteroides caecimuris</name>
    <dbReference type="NCBI Taxonomy" id="1796613"/>
    <lineage>
        <taxon>Bacteria</taxon>
        <taxon>Pseudomonadati</taxon>
        <taxon>Bacteroidota</taxon>
        <taxon>Bacteroidia</taxon>
        <taxon>Bacteroidales</taxon>
        <taxon>Bacteroidaceae</taxon>
        <taxon>Bacteroides</taxon>
    </lineage>
</organism>
<feature type="transmembrane region" description="Helical" evidence="1">
    <location>
        <begin position="44"/>
        <end position="62"/>
    </location>
</feature>
<evidence type="ECO:0000313" key="3">
    <source>
        <dbReference type="Proteomes" id="UP000309566"/>
    </source>
</evidence>
<evidence type="ECO:0000313" key="2">
    <source>
        <dbReference type="EMBL" id="TGY26130.1"/>
    </source>
</evidence>
<proteinExistence type="predicted"/>
<reference evidence="2 3" key="1">
    <citation type="submission" date="2019-04" db="EMBL/GenBank/DDBJ databases">
        <title>Microbes associate with the intestines of laboratory mice.</title>
        <authorList>
            <person name="Navarre W."/>
            <person name="Wong E."/>
            <person name="Huang K."/>
            <person name="Tropini C."/>
            <person name="Ng K."/>
            <person name="Yu B."/>
        </authorList>
    </citation>
    <scope>NUCLEOTIDE SEQUENCE [LARGE SCALE GENOMIC DNA]</scope>
    <source>
        <strain evidence="2 3">NM63_1-25</strain>
    </source>
</reference>
<protein>
    <submittedName>
        <fullName evidence="2">Uncharacterized protein</fullName>
    </submittedName>
</protein>
<dbReference type="EMBL" id="SRYX01000099">
    <property type="protein sequence ID" value="TGY26130.1"/>
    <property type="molecule type" value="Genomic_DNA"/>
</dbReference>
<name>A0A4V6RDC0_9BACE</name>
<keyword evidence="1" id="KW-0472">Membrane</keyword>
<dbReference type="Proteomes" id="UP000309566">
    <property type="component" value="Unassembled WGS sequence"/>
</dbReference>
<feature type="transmembrane region" description="Helical" evidence="1">
    <location>
        <begin position="12"/>
        <end position="32"/>
    </location>
</feature>
<feature type="transmembrane region" description="Helical" evidence="1">
    <location>
        <begin position="69"/>
        <end position="86"/>
    </location>
</feature>